<dbReference type="InterPro" id="IPR036291">
    <property type="entry name" value="NAD(P)-bd_dom_sf"/>
</dbReference>
<dbReference type="Gene3D" id="3.40.50.720">
    <property type="entry name" value="NAD(P)-binding Rossmann-like Domain"/>
    <property type="match status" value="1"/>
</dbReference>
<dbReference type="PANTHER" id="PTHR11092">
    <property type="entry name" value="SUGAR NUCLEOTIDE EPIMERASE RELATED"/>
    <property type="match status" value="1"/>
</dbReference>
<keyword evidence="5" id="KW-1185">Reference proteome</keyword>
<dbReference type="InterPro" id="IPR010099">
    <property type="entry name" value="SDR39U1"/>
</dbReference>
<organism evidence="4 5">
    <name type="scientific">Kutzneria viridogrisea</name>
    <dbReference type="NCBI Taxonomy" id="47990"/>
    <lineage>
        <taxon>Bacteria</taxon>
        <taxon>Bacillati</taxon>
        <taxon>Actinomycetota</taxon>
        <taxon>Actinomycetes</taxon>
        <taxon>Pseudonocardiales</taxon>
        <taxon>Pseudonocardiaceae</taxon>
        <taxon>Kutzneria</taxon>
    </lineage>
</organism>
<evidence type="ECO:0000313" key="4">
    <source>
        <dbReference type="EMBL" id="MBA8927334.1"/>
    </source>
</evidence>
<dbReference type="EMBL" id="JACJID010000003">
    <property type="protein sequence ID" value="MBA8927334.1"/>
    <property type="molecule type" value="Genomic_DNA"/>
</dbReference>
<dbReference type="InterPro" id="IPR013549">
    <property type="entry name" value="DUF1731"/>
</dbReference>
<gene>
    <name evidence="4" type="ORF">BC739_004540</name>
</gene>
<dbReference type="PANTHER" id="PTHR11092:SF0">
    <property type="entry name" value="EPIMERASE FAMILY PROTEIN SDR39U1"/>
    <property type="match status" value="1"/>
</dbReference>
<reference evidence="4 5" key="1">
    <citation type="submission" date="2020-08" db="EMBL/GenBank/DDBJ databases">
        <title>Genomic Encyclopedia of Archaeal and Bacterial Type Strains, Phase II (KMG-II): from individual species to whole genera.</title>
        <authorList>
            <person name="Goeker M."/>
        </authorList>
    </citation>
    <scope>NUCLEOTIDE SEQUENCE [LARGE SCALE GENOMIC DNA]</scope>
    <source>
        <strain evidence="4 5">DSM 43850</strain>
    </source>
</reference>
<feature type="domain" description="NAD-dependent epimerase/dehydratase" evidence="2">
    <location>
        <begin position="3"/>
        <end position="208"/>
    </location>
</feature>
<evidence type="ECO:0008006" key="6">
    <source>
        <dbReference type="Google" id="ProtNLM"/>
    </source>
</evidence>
<protein>
    <recommendedName>
        <fullName evidence="6">TIGR01777 family protein</fullName>
    </recommendedName>
</protein>
<dbReference type="RefSeq" id="WP_025355494.1">
    <property type="nucleotide sequence ID" value="NZ_BAAABQ010000057.1"/>
</dbReference>
<dbReference type="Proteomes" id="UP000517916">
    <property type="component" value="Unassembled WGS sequence"/>
</dbReference>
<comment type="caution">
    <text evidence="4">The sequence shown here is derived from an EMBL/GenBank/DDBJ whole genome shotgun (WGS) entry which is preliminary data.</text>
</comment>
<dbReference type="NCBIfam" id="TIGR01777">
    <property type="entry name" value="yfcH"/>
    <property type="match status" value="1"/>
</dbReference>
<evidence type="ECO:0000313" key="5">
    <source>
        <dbReference type="Proteomes" id="UP000517916"/>
    </source>
</evidence>
<evidence type="ECO:0000259" key="3">
    <source>
        <dbReference type="Pfam" id="PF08338"/>
    </source>
</evidence>
<dbReference type="Pfam" id="PF08338">
    <property type="entry name" value="DUF1731"/>
    <property type="match status" value="1"/>
</dbReference>
<accession>A0ABR6BKB5</accession>
<evidence type="ECO:0000256" key="1">
    <source>
        <dbReference type="ARBA" id="ARBA00009353"/>
    </source>
</evidence>
<dbReference type="SUPFAM" id="SSF51735">
    <property type="entry name" value="NAD(P)-binding Rossmann-fold domains"/>
    <property type="match status" value="1"/>
</dbReference>
<evidence type="ECO:0000259" key="2">
    <source>
        <dbReference type="Pfam" id="PF01370"/>
    </source>
</evidence>
<sequence length="296" mass="30975">MRVVIAGSSGLIGTALVLALRQAGHEVVRLVRRRPNAPDERFWDPPAGELAEGALDGADAVVNLCGTGIADKRWSQARKQALLDSRTEPTEVLAAAVLEHGVPVLVSGSAVGYYGDCGARVVDESSPSGKGFLAELCREWEAAASPAAQNRLVLLRTGLVLSESGGLLGKLRPLFSLLLGGKLGDGRQYMPWISLDDHVAAIRFALEHEQISGPLNLTGPTPVSNAEFTRELGAALGRPAPWAVPGFAMRAVLGELADEALLSGQRAVPAALLAQGFTFQHETLATALAEVVGAQA</sequence>
<dbReference type="Pfam" id="PF01370">
    <property type="entry name" value="Epimerase"/>
    <property type="match status" value="1"/>
</dbReference>
<dbReference type="InterPro" id="IPR001509">
    <property type="entry name" value="Epimerase_deHydtase"/>
</dbReference>
<name>A0ABR6BKB5_9PSEU</name>
<proteinExistence type="inferred from homology"/>
<feature type="domain" description="DUF1731" evidence="3">
    <location>
        <begin position="244"/>
        <end position="290"/>
    </location>
</feature>
<comment type="similarity">
    <text evidence="1">Belongs to the NAD(P)-dependent epimerase/dehydratase family. SDR39U1 subfamily.</text>
</comment>